<accession>C7QGU0</accession>
<keyword evidence="4 8" id="KW-0812">Transmembrane</keyword>
<feature type="transmembrane region" description="Helical" evidence="8">
    <location>
        <begin position="325"/>
        <end position="349"/>
    </location>
</feature>
<dbReference type="EMBL" id="CP001700">
    <property type="protein sequence ID" value="ACU74970.1"/>
    <property type="molecule type" value="Genomic_DNA"/>
</dbReference>
<dbReference type="GO" id="GO:0005886">
    <property type="term" value="C:plasma membrane"/>
    <property type="evidence" value="ECO:0007669"/>
    <property type="project" value="UniProtKB-SubCell"/>
</dbReference>
<feature type="transmembrane region" description="Helical" evidence="8">
    <location>
        <begin position="45"/>
        <end position="64"/>
    </location>
</feature>
<dbReference type="HOGENOM" id="CLU_034641_3_0_11"/>
<keyword evidence="10" id="KW-1185">Reference proteome</keyword>
<evidence type="ECO:0000313" key="10">
    <source>
        <dbReference type="Proteomes" id="UP000000851"/>
    </source>
</evidence>
<dbReference type="Proteomes" id="UP000000851">
    <property type="component" value="Chromosome"/>
</dbReference>
<dbReference type="OrthoDB" id="9774600at2"/>
<keyword evidence="3" id="KW-0808">Transferase</keyword>
<dbReference type="CAZy" id="GT87">
    <property type="family name" value="Glycosyltransferase Family 87"/>
</dbReference>
<evidence type="ECO:0000256" key="3">
    <source>
        <dbReference type="ARBA" id="ARBA00022679"/>
    </source>
</evidence>
<dbReference type="AlphaFoldDB" id="C7QGU0"/>
<evidence type="ECO:0000256" key="8">
    <source>
        <dbReference type="SAM" id="Phobius"/>
    </source>
</evidence>
<proteinExistence type="inferred from homology"/>
<dbReference type="Pfam" id="PF09594">
    <property type="entry name" value="GT87"/>
    <property type="match status" value="1"/>
</dbReference>
<comment type="similarity">
    <text evidence="7">Belongs to the glycosyltransferase 87 family.</text>
</comment>
<comment type="subcellular location">
    <subcellularLocation>
        <location evidence="1">Cell membrane</location>
        <topology evidence="1">Multi-pass membrane protein</topology>
    </subcellularLocation>
</comment>
<feature type="transmembrane region" description="Helical" evidence="8">
    <location>
        <begin position="210"/>
        <end position="229"/>
    </location>
</feature>
<feature type="transmembrane region" description="Helical" evidence="8">
    <location>
        <begin position="298"/>
        <end position="318"/>
    </location>
</feature>
<feature type="transmembrane region" description="Helical" evidence="8">
    <location>
        <begin position="236"/>
        <end position="254"/>
    </location>
</feature>
<dbReference type="STRING" id="479433.Caci_6115"/>
<sequence length="479" mass="51107">MPQPPATVRSLAGLGSAAYSTIRRGERAPYLGIASQHLRMARGRTLAVVGVVAFLCSVWLRIVVVSHHPQDLWLTIDLDVYYEAGRSLPHGQANLYSSGFGLGGLPYLYPPLTALVFEHLTWIDFDQIRVLTAAVSIGCLVTVAWSAWGMLGYRAGFGRLGATGAVAAVGIWLEPVHSNLNLGQVNMVVMALVIWDLAQADRRWTKGIGIGLATAIKLTPGLFIVYLLITRRIRAAVVATGSFAAVSGAVWLILPKASREFWFHAIGVTPFGRDYAANQSFQGMFLRLLDNNDSAAKYPWLLASALIVVVGLAAAALAAHRGAELLGACVVGVVALEISPISWTCHWVWFEPLVVLAAYAAIRTGQLRTQVWAAVGTIAALAWPMRVGADGGSNPKQPLVPTGLINYAPRSQGREEAWDPFQILLGNAYVLCGVAFIVAVAVLELRRLSPLSSGASAEVPAERAPLDAATSATSATTAR</sequence>
<dbReference type="InterPro" id="IPR018584">
    <property type="entry name" value="GT87"/>
</dbReference>
<organism evidence="9 10">
    <name type="scientific">Catenulispora acidiphila (strain DSM 44928 / JCM 14897 / NBRC 102108 / NRRL B-24433 / ID139908)</name>
    <dbReference type="NCBI Taxonomy" id="479433"/>
    <lineage>
        <taxon>Bacteria</taxon>
        <taxon>Bacillati</taxon>
        <taxon>Actinomycetota</taxon>
        <taxon>Actinomycetes</taxon>
        <taxon>Catenulisporales</taxon>
        <taxon>Catenulisporaceae</taxon>
        <taxon>Catenulispora</taxon>
    </lineage>
</organism>
<feature type="transmembrane region" description="Helical" evidence="8">
    <location>
        <begin position="129"/>
        <end position="150"/>
    </location>
</feature>
<evidence type="ECO:0000256" key="2">
    <source>
        <dbReference type="ARBA" id="ARBA00022475"/>
    </source>
</evidence>
<gene>
    <name evidence="9" type="ordered locus">Caci_6115</name>
</gene>
<evidence type="ECO:0000313" key="9">
    <source>
        <dbReference type="EMBL" id="ACU74970.1"/>
    </source>
</evidence>
<keyword evidence="2" id="KW-1003">Cell membrane</keyword>
<evidence type="ECO:0000256" key="4">
    <source>
        <dbReference type="ARBA" id="ARBA00022692"/>
    </source>
</evidence>
<name>C7QGU0_CATAD</name>
<reference evidence="9 10" key="1">
    <citation type="journal article" date="2009" name="Stand. Genomic Sci.">
        <title>Complete genome sequence of Catenulispora acidiphila type strain (ID 139908).</title>
        <authorList>
            <person name="Copeland A."/>
            <person name="Lapidus A."/>
            <person name="Glavina Del Rio T."/>
            <person name="Nolan M."/>
            <person name="Lucas S."/>
            <person name="Chen F."/>
            <person name="Tice H."/>
            <person name="Cheng J.F."/>
            <person name="Bruce D."/>
            <person name="Goodwin L."/>
            <person name="Pitluck S."/>
            <person name="Mikhailova N."/>
            <person name="Pati A."/>
            <person name="Ivanova N."/>
            <person name="Mavromatis K."/>
            <person name="Chen A."/>
            <person name="Palaniappan K."/>
            <person name="Chain P."/>
            <person name="Land M."/>
            <person name="Hauser L."/>
            <person name="Chang Y.J."/>
            <person name="Jeffries C.D."/>
            <person name="Chertkov O."/>
            <person name="Brettin T."/>
            <person name="Detter J.C."/>
            <person name="Han C."/>
            <person name="Ali Z."/>
            <person name="Tindall B.J."/>
            <person name="Goker M."/>
            <person name="Bristow J."/>
            <person name="Eisen J.A."/>
            <person name="Markowitz V."/>
            <person name="Hugenholtz P."/>
            <person name="Kyrpides N.C."/>
            <person name="Klenk H.P."/>
        </authorList>
    </citation>
    <scope>NUCLEOTIDE SEQUENCE [LARGE SCALE GENOMIC DNA]</scope>
    <source>
        <strain evidence="10">DSM 44928 / JCM 14897 / NBRC 102108 / NRRL B-24433 / ID139908</strain>
    </source>
</reference>
<protein>
    <submittedName>
        <fullName evidence="9">Uncharacterized protein</fullName>
    </submittedName>
</protein>
<dbReference type="eggNOG" id="COG5650">
    <property type="taxonomic scope" value="Bacteria"/>
</dbReference>
<dbReference type="RefSeq" id="WP_015794699.1">
    <property type="nucleotide sequence ID" value="NC_013131.1"/>
</dbReference>
<evidence type="ECO:0000256" key="7">
    <source>
        <dbReference type="ARBA" id="ARBA00024033"/>
    </source>
</evidence>
<evidence type="ECO:0000256" key="1">
    <source>
        <dbReference type="ARBA" id="ARBA00004651"/>
    </source>
</evidence>
<dbReference type="KEGG" id="cai:Caci_6115"/>
<keyword evidence="5 8" id="KW-1133">Transmembrane helix</keyword>
<evidence type="ECO:0000256" key="6">
    <source>
        <dbReference type="ARBA" id="ARBA00023136"/>
    </source>
</evidence>
<feature type="transmembrane region" description="Helical" evidence="8">
    <location>
        <begin position="421"/>
        <end position="443"/>
    </location>
</feature>
<keyword evidence="6 8" id="KW-0472">Membrane</keyword>
<dbReference type="InParanoid" id="C7QGU0"/>
<feature type="transmembrane region" description="Helical" evidence="8">
    <location>
        <begin position="95"/>
        <end position="117"/>
    </location>
</feature>
<evidence type="ECO:0000256" key="5">
    <source>
        <dbReference type="ARBA" id="ARBA00022989"/>
    </source>
</evidence>
<dbReference type="GO" id="GO:0016758">
    <property type="term" value="F:hexosyltransferase activity"/>
    <property type="evidence" value="ECO:0007669"/>
    <property type="project" value="InterPro"/>
</dbReference>